<proteinExistence type="predicted"/>
<evidence type="ECO:0000259" key="2">
    <source>
        <dbReference type="Pfam" id="PF00350"/>
    </source>
</evidence>
<dbReference type="Pfam" id="PF00350">
    <property type="entry name" value="Dynamin_N"/>
    <property type="match status" value="1"/>
</dbReference>
<protein>
    <submittedName>
        <fullName evidence="3">Dynamin family protein</fullName>
    </submittedName>
</protein>
<dbReference type="SUPFAM" id="SSF52540">
    <property type="entry name" value="P-loop containing nucleoside triphosphate hydrolases"/>
    <property type="match status" value="1"/>
</dbReference>
<feature type="coiled-coil region" evidence="1">
    <location>
        <begin position="683"/>
        <end position="710"/>
    </location>
</feature>
<dbReference type="InterPro" id="IPR027417">
    <property type="entry name" value="P-loop_NTPase"/>
</dbReference>
<evidence type="ECO:0000256" key="1">
    <source>
        <dbReference type="SAM" id="Coils"/>
    </source>
</evidence>
<dbReference type="PANTHER" id="PTHR43681">
    <property type="entry name" value="TRANSMEMBRANE GTPASE FZO"/>
    <property type="match status" value="1"/>
</dbReference>
<keyword evidence="4" id="KW-1185">Reference proteome</keyword>
<organism evidence="3 4">
    <name type="scientific">Paenibacillus thailandensis</name>
    <dbReference type="NCBI Taxonomy" id="393250"/>
    <lineage>
        <taxon>Bacteria</taxon>
        <taxon>Bacillati</taxon>
        <taxon>Bacillota</taxon>
        <taxon>Bacilli</taxon>
        <taxon>Bacillales</taxon>
        <taxon>Paenibacillaceae</taxon>
        <taxon>Paenibacillus</taxon>
    </lineage>
</organism>
<dbReference type="Gene3D" id="3.40.50.300">
    <property type="entry name" value="P-loop containing nucleotide triphosphate hydrolases"/>
    <property type="match status" value="1"/>
</dbReference>
<gene>
    <name evidence="3" type="ORF">ACFSW5_19490</name>
</gene>
<reference evidence="4" key="1">
    <citation type="journal article" date="2019" name="Int. J. Syst. Evol. Microbiol.">
        <title>The Global Catalogue of Microorganisms (GCM) 10K type strain sequencing project: providing services to taxonomists for standard genome sequencing and annotation.</title>
        <authorList>
            <consortium name="The Broad Institute Genomics Platform"/>
            <consortium name="The Broad Institute Genome Sequencing Center for Infectious Disease"/>
            <person name="Wu L."/>
            <person name="Ma J."/>
        </authorList>
    </citation>
    <scope>NUCLEOTIDE SEQUENCE [LARGE SCALE GENOMIC DNA]</scope>
    <source>
        <strain evidence="4">TISTR 1827</strain>
    </source>
</reference>
<evidence type="ECO:0000313" key="4">
    <source>
        <dbReference type="Proteomes" id="UP001597493"/>
    </source>
</evidence>
<dbReference type="InterPro" id="IPR051943">
    <property type="entry name" value="TRAFAC_Dynamin-like_GTPase"/>
</dbReference>
<keyword evidence="1" id="KW-0175">Coiled coil</keyword>
<evidence type="ECO:0000313" key="3">
    <source>
        <dbReference type="EMBL" id="MFD2662443.1"/>
    </source>
</evidence>
<dbReference type="Proteomes" id="UP001597493">
    <property type="component" value="Unassembled WGS sequence"/>
</dbReference>
<comment type="caution">
    <text evidence="3">The sequence shown here is derived from an EMBL/GenBank/DDBJ whole genome shotgun (WGS) entry which is preliminary data.</text>
</comment>
<dbReference type="PANTHER" id="PTHR43681:SF1">
    <property type="entry name" value="SARCALUMENIN"/>
    <property type="match status" value="1"/>
</dbReference>
<accession>A0ABW5R0X2</accession>
<sequence length="711" mass="81975">MLQQFKIRKEQSLKLARETMEDVKLGREALEESGLLESMSKLEEETFRIALVAPFSAGKSTFINGLIGTDLLSMDVRAETATITTLKYAENPRIEIHYMDGHVEVLPSEGETLAPEELRMLLKRKTAVNRGEDGEEIIERVEDTIQNVDVYWNLPLCKGGVEIVDTPGLFARHEEHEAITQRILPTVNAVLFLIEPDSVGEKHFQEVINQRVEDAKNSNLEKDGRHIFFILNKIDQFSPKQLEDAKSDLLEVLQPLLPHPQIYEVSSYFALVSRMYFQNEIELSTLQRDQNIRYRDEEGFLISGRQLGAEQIQTIFELSRFSEVEAALAEYLEQKNNFLIEDVIQCIQGIYERQISDRMEEIQLVENVLKQDREIYIQRLEELKKFIGDLNAELSKNVERTIREELIGGTAGGGGLEAVTREVRDTFVPRLIDELSYDIGRFWDGRKGYLTEHNAKTIVGEVADRMNDRIAVAKKQLIKSSFDAISGKIAQTGMKLGNYFEYFENAVQQGYQQKLDLKDNQLDTNSFFNVELLIKQLEKNLENEFSRTLVSLSDKLKKDIDKTASRHVDYVDKPGLWNWIKSWVGAQEQERVFDDSAFRRDITEMVRKLTNEAAEEFRKEANLIAKTVSDNLRKVINAFQQKVQERIQSYQAWRTRMIESMNHELLGKETSLEQVMEGNRRRIKECEDKLAAIASQMESLEAEEEVLEHAV</sequence>
<dbReference type="RefSeq" id="WP_379276747.1">
    <property type="nucleotide sequence ID" value="NZ_JBHUGT010000025.1"/>
</dbReference>
<name>A0ABW5R0X2_9BACL</name>
<feature type="domain" description="Dynamin N-terminal" evidence="2">
    <location>
        <begin position="49"/>
        <end position="233"/>
    </location>
</feature>
<dbReference type="EMBL" id="JBHUMY010000028">
    <property type="protein sequence ID" value="MFD2662443.1"/>
    <property type="molecule type" value="Genomic_DNA"/>
</dbReference>
<dbReference type="InterPro" id="IPR045063">
    <property type="entry name" value="Dynamin_N"/>
</dbReference>